<reference evidence="1 2" key="1">
    <citation type="journal article" date="2021" name="BMC Genomics">
        <title>Datura genome reveals duplications of psychoactive alkaloid biosynthetic genes and high mutation rate following tissue culture.</title>
        <authorList>
            <person name="Rajewski A."/>
            <person name="Carter-House D."/>
            <person name="Stajich J."/>
            <person name="Litt A."/>
        </authorList>
    </citation>
    <scope>NUCLEOTIDE SEQUENCE [LARGE SCALE GENOMIC DNA]</scope>
    <source>
        <strain evidence="1">AR-01</strain>
    </source>
</reference>
<accession>A0ABS8WU96</accession>
<protein>
    <submittedName>
        <fullName evidence="1">Uncharacterized protein</fullName>
    </submittedName>
</protein>
<organism evidence="1 2">
    <name type="scientific">Datura stramonium</name>
    <name type="common">Jimsonweed</name>
    <name type="synonym">Common thornapple</name>
    <dbReference type="NCBI Taxonomy" id="4076"/>
    <lineage>
        <taxon>Eukaryota</taxon>
        <taxon>Viridiplantae</taxon>
        <taxon>Streptophyta</taxon>
        <taxon>Embryophyta</taxon>
        <taxon>Tracheophyta</taxon>
        <taxon>Spermatophyta</taxon>
        <taxon>Magnoliopsida</taxon>
        <taxon>eudicotyledons</taxon>
        <taxon>Gunneridae</taxon>
        <taxon>Pentapetalae</taxon>
        <taxon>asterids</taxon>
        <taxon>lamiids</taxon>
        <taxon>Solanales</taxon>
        <taxon>Solanaceae</taxon>
        <taxon>Solanoideae</taxon>
        <taxon>Datureae</taxon>
        <taxon>Datura</taxon>
    </lineage>
</organism>
<evidence type="ECO:0000313" key="1">
    <source>
        <dbReference type="EMBL" id="MCE3215645.1"/>
    </source>
</evidence>
<sequence length="70" mass="7804">MKFVISSRVLLVGERSKIIENPHSLPCLSSLLQRSVIINTLKGCKSLPAAHTRNITCLIHSLISFPLFFN</sequence>
<dbReference type="EMBL" id="JACEIK010011378">
    <property type="protein sequence ID" value="MCE3215645.1"/>
    <property type="molecule type" value="Genomic_DNA"/>
</dbReference>
<proteinExistence type="predicted"/>
<name>A0ABS8WU96_DATST</name>
<comment type="caution">
    <text evidence="1">The sequence shown here is derived from an EMBL/GenBank/DDBJ whole genome shotgun (WGS) entry which is preliminary data.</text>
</comment>
<dbReference type="Proteomes" id="UP000823775">
    <property type="component" value="Unassembled WGS sequence"/>
</dbReference>
<gene>
    <name evidence="1" type="ORF">HAX54_003041</name>
</gene>
<evidence type="ECO:0000313" key="2">
    <source>
        <dbReference type="Proteomes" id="UP000823775"/>
    </source>
</evidence>
<keyword evidence="2" id="KW-1185">Reference proteome</keyword>